<accession>A0A932CM89</accession>
<feature type="region of interest" description="Disordered" evidence="1">
    <location>
        <begin position="150"/>
        <end position="170"/>
    </location>
</feature>
<name>A0A932CM89_UNCTE</name>
<evidence type="ECO:0000256" key="1">
    <source>
        <dbReference type="SAM" id="MobiDB-lite"/>
    </source>
</evidence>
<evidence type="ECO:0000313" key="4">
    <source>
        <dbReference type="Proteomes" id="UP000769766"/>
    </source>
</evidence>
<evidence type="ECO:0000259" key="2">
    <source>
        <dbReference type="Pfam" id="PF25778"/>
    </source>
</evidence>
<sequence length="193" mass="21168">MFVPTFLRPFNSLSATFLNFRAGQLAGLRRLRGSQAAPCHSHTAIVLVLLVIALLSSCKGMRPSGYSSEQGLGPVPLSPTSFHPASPRPDAPPHQKLRAAFHRLPLSFIPNRGQVDERVQLYGRSGSASFFFARDEVVYSLVQQEEKASWRKASRSTSDADSSYQGEEKDRGHAVRLQFVGADLALSQADHGY</sequence>
<reference evidence="3" key="1">
    <citation type="submission" date="2020-07" db="EMBL/GenBank/DDBJ databases">
        <title>Huge and variable diversity of episymbiotic CPR bacteria and DPANN archaea in groundwater ecosystems.</title>
        <authorList>
            <person name="He C.Y."/>
            <person name="Keren R."/>
            <person name="Whittaker M."/>
            <person name="Farag I.F."/>
            <person name="Doudna J."/>
            <person name="Cate J.H.D."/>
            <person name="Banfield J.F."/>
        </authorList>
    </citation>
    <scope>NUCLEOTIDE SEQUENCE</scope>
    <source>
        <strain evidence="3">NC_groundwater_672_Ag_B-0.1um_62_36</strain>
    </source>
</reference>
<organism evidence="3 4">
    <name type="scientific">Tectimicrobiota bacterium</name>
    <dbReference type="NCBI Taxonomy" id="2528274"/>
    <lineage>
        <taxon>Bacteria</taxon>
        <taxon>Pseudomonadati</taxon>
        <taxon>Nitrospinota/Tectimicrobiota group</taxon>
        <taxon>Candidatus Tectimicrobiota</taxon>
    </lineage>
</organism>
<dbReference type="Pfam" id="PF25778">
    <property type="entry name" value="DUF7948"/>
    <property type="match status" value="1"/>
</dbReference>
<comment type="caution">
    <text evidence="3">The sequence shown here is derived from an EMBL/GenBank/DDBJ whole genome shotgun (WGS) entry which is preliminary data.</text>
</comment>
<proteinExistence type="predicted"/>
<protein>
    <recommendedName>
        <fullName evidence="2">DUF7948 domain-containing protein</fullName>
    </recommendedName>
</protein>
<feature type="compositionally biased region" description="Polar residues" evidence="1">
    <location>
        <begin position="155"/>
        <end position="165"/>
    </location>
</feature>
<feature type="region of interest" description="Disordered" evidence="1">
    <location>
        <begin position="67"/>
        <end position="92"/>
    </location>
</feature>
<feature type="domain" description="DUF7948" evidence="2">
    <location>
        <begin position="108"/>
        <end position="183"/>
    </location>
</feature>
<evidence type="ECO:0000313" key="3">
    <source>
        <dbReference type="EMBL" id="MBI2875888.1"/>
    </source>
</evidence>
<gene>
    <name evidence="3" type="ORF">HYY20_03300</name>
</gene>
<dbReference type="InterPro" id="IPR057708">
    <property type="entry name" value="DUF7948"/>
</dbReference>
<dbReference type="AlphaFoldDB" id="A0A932CM89"/>
<dbReference type="EMBL" id="JACPRF010000100">
    <property type="protein sequence ID" value="MBI2875888.1"/>
    <property type="molecule type" value="Genomic_DNA"/>
</dbReference>
<dbReference type="Proteomes" id="UP000769766">
    <property type="component" value="Unassembled WGS sequence"/>
</dbReference>